<proteinExistence type="predicted"/>
<dbReference type="Proteomes" id="UP000436047">
    <property type="component" value="Unassembled WGS sequence"/>
</dbReference>
<accession>A0A6N7W7R5</accession>
<evidence type="ECO:0000313" key="2">
    <source>
        <dbReference type="Proteomes" id="UP000436047"/>
    </source>
</evidence>
<keyword evidence="2" id="KW-1185">Reference proteome</keyword>
<dbReference type="GeneID" id="86056156"/>
<dbReference type="RefSeq" id="WP_154467606.1">
    <property type="nucleotide sequence ID" value="NZ_VUMI01000061.1"/>
</dbReference>
<evidence type="ECO:0000313" key="1">
    <source>
        <dbReference type="EMBL" id="MSS91269.1"/>
    </source>
</evidence>
<dbReference type="EMBL" id="VUMI01000061">
    <property type="protein sequence ID" value="MSS91269.1"/>
    <property type="molecule type" value="Genomic_DNA"/>
</dbReference>
<dbReference type="AlphaFoldDB" id="A0A6N7W7R5"/>
<name>A0A6N7W7R5_9FIRM</name>
<protein>
    <submittedName>
        <fullName evidence="1">Uncharacterized protein</fullName>
    </submittedName>
</protein>
<sequence length="152" mass="16987">MGIGYVDSVIIYNRHIDGVLETETYYGTRFDGVRVELTQGNQIATTGNQNADACIVKIPAAVTGGKYLPPKQWEERQDKTGTFTIDKDNKDFYVIVRKPLLGIDIDLPIGAVESEAYPAGFFQYVSNKYGYAYQISTVDVYELIPRFQIGGK</sequence>
<gene>
    <name evidence="1" type="ORF">FYJ45_24445</name>
</gene>
<comment type="caution">
    <text evidence="1">The sequence shown here is derived from an EMBL/GenBank/DDBJ whole genome shotgun (WGS) entry which is preliminary data.</text>
</comment>
<organism evidence="1 2">
    <name type="scientific">Eisenbergiella porci</name>
    <dbReference type="NCBI Taxonomy" id="2652274"/>
    <lineage>
        <taxon>Bacteria</taxon>
        <taxon>Bacillati</taxon>
        <taxon>Bacillota</taxon>
        <taxon>Clostridia</taxon>
        <taxon>Lachnospirales</taxon>
        <taxon>Lachnospiraceae</taxon>
        <taxon>Eisenbergiella</taxon>
    </lineage>
</organism>
<reference evidence="1 2" key="1">
    <citation type="submission" date="2019-08" db="EMBL/GenBank/DDBJ databases">
        <title>In-depth cultivation of the pig gut microbiome towards novel bacterial diversity and tailored functional studies.</title>
        <authorList>
            <person name="Wylensek D."/>
            <person name="Hitch T.C.A."/>
            <person name="Clavel T."/>
        </authorList>
    </citation>
    <scope>NUCLEOTIDE SEQUENCE [LARGE SCALE GENOMIC DNA]</scope>
    <source>
        <strain evidence="1 2">WCA-389-WT-23B</strain>
    </source>
</reference>